<feature type="region of interest" description="Disordered" evidence="1">
    <location>
        <begin position="105"/>
        <end position="170"/>
    </location>
</feature>
<name>A0ABR1L5U7_9PEZI</name>
<evidence type="ECO:0000256" key="1">
    <source>
        <dbReference type="SAM" id="MobiDB-lite"/>
    </source>
</evidence>
<keyword evidence="3" id="KW-1185">Reference proteome</keyword>
<feature type="compositionally biased region" description="Low complexity" evidence="1">
    <location>
        <begin position="17"/>
        <end position="26"/>
    </location>
</feature>
<feature type="region of interest" description="Disordered" evidence="1">
    <location>
        <begin position="1"/>
        <end position="32"/>
    </location>
</feature>
<dbReference type="EMBL" id="JBBPDW010000065">
    <property type="protein sequence ID" value="KAK7530074.1"/>
    <property type="molecule type" value="Genomic_DNA"/>
</dbReference>
<comment type="caution">
    <text evidence="2">The sequence shown here is derived from an EMBL/GenBank/DDBJ whole genome shotgun (WGS) entry which is preliminary data.</text>
</comment>
<feature type="region of interest" description="Disordered" evidence="1">
    <location>
        <begin position="234"/>
        <end position="276"/>
    </location>
</feature>
<evidence type="ECO:0000313" key="3">
    <source>
        <dbReference type="Proteomes" id="UP001365128"/>
    </source>
</evidence>
<accession>A0ABR1L5U7</accession>
<gene>
    <name evidence="2" type="ORF">IWX46DRAFT_585561</name>
</gene>
<dbReference type="Proteomes" id="UP001365128">
    <property type="component" value="Unassembled WGS sequence"/>
</dbReference>
<proteinExistence type="predicted"/>
<reference evidence="2 3" key="1">
    <citation type="submission" date="2024-04" db="EMBL/GenBank/DDBJ databases">
        <title>Phyllosticta paracitricarpa is synonymous to the EU quarantine fungus P. citricarpa based on phylogenomic analyses.</title>
        <authorList>
            <consortium name="Lawrence Berkeley National Laboratory"/>
            <person name="Van Ingen-Buijs V.A."/>
            <person name="Van Westerhoven A.C."/>
            <person name="Haridas S."/>
            <person name="Skiadas P."/>
            <person name="Martin F."/>
            <person name="Groenewald J.Z."/>
            <person name="Crous P.W."/>
            <person name="Seidl M.F."/>
        </authorList>
    </citation>
    <scope>NUCLEOTIDE SEQUENCE [LARGE SCALE GENOMIC DNA]</scope>
    <source>
        <strain evidence="2 3">CBS 122670</strain>
    </source>
</reference>
<evidence type="ECO:0000313" key="2">
    <source>
        <dbReference type="EMBL" id="KAK7530074.1"/>
    </source>
</evidence>
<feature type="compositionally biased region" description="Basic and acidic residues" evidence="1">
    <location>
        <begin position="264"/>
        <end position="276"/>
    </location>
</feature>
<protein>
    <submittedName>
        <fullName evidence="2">Uncharacterized protein</fullName>
    </submittedName>
</protein>
<organism evidence="2 3">
    <name type="scientific">Phyllosticta citricarpa</name>
    <dbReference type="NCBI Taxonomy" id="55181"/>
    <lineage>
        <taxon>Eukaryota</taxon>
        <taxon>Fungi</taxon>
        <taxon>Dikarya</taxon>
        <taxon>Ascomycota</taxon>
        <taxon>Pezizomycotina</taxon>
        <taxon>Dothideomycetes</taxon>
        <taxon>Dothideomycetes incertae sedis</taxon>
        <taxon>Botryosphaeriales</taxon>
        <taxon>Phyllostictaceae</taxon>
        <taxon>Phyllosticta</taxon>
    </lineage>
</organism>
<sequence>MARRLGVGGQPVSQPTAPAGPGRRPAVSTSTTGLPCVSLRCAADTAREHDTGALHCTAMRVHRSEEGQDDDDGIHWTDGKRRSCGSLVSFAQADESMVSRFAAAGGGVASSHRRGERSAAYLPTRHPHETAAAAAVSQDEERADDDGERQPDNAARAMPRSAELSGERAMGGRDDASWVLPLPSERDSGRGLCFCIGEKFLSLCDGSHGLGIELDLTPWSAQWLSDRGSTALIRPTRSSTVGGHGTSPPGRDLRHVAESAAKIPADRSPTDGKKKM</sequence>